<evidence type="ECO:0000313" key="2">
    <source>
        <dbReference type="Proteomes" id="UP000056209"/>
    </source>
</evidence>
<proteinExistence type="predicted"/>
<accession>A0A100HNF6</accession>
<sequence>MLSGDAWLDYQQVKQHAQKNFKGSVLLFGGPDTVHSLTVVPFNLGNRALGVILQNAAPDLRPGESGADAVQRFMQDGQRDDQVVLLFPHPFDAVSGLMNHLMDAMTMFIQRNLQPDETPDEWQLAETARLNADRLQLRRLSRGLLHGLAQQDRDQVRQCIQALRPLCGFTEGSFSQFEARDAAAFGTIEQERREWDAAYRETADLRDSLIDALGLSTRDGAQPDDAEIIAAAARTQGLAEEIAAAREDADRWWAAAEATSGPQRAALFTAHSTALTLVDALTQLDETRAHLTRARQEHPHVD</sequence>
<evidence type="ECO:0000313" key="1">
    <source>
        <dbReference type="EMBL" id="GAQ23953.1"/>
    </source>
</evidence>
<protein>
    <submittedName>
        <fullName evidence="1">Dihydroxy-acid dehydratase, ilvD</fullName>
    </submittedName>
</protein>
<comment type="caution">
    <text evidence="1">The sequence shown here is derived from an EMBL/GenBank/DDBJ whole genome shotgun (WGS) entry which is preliminary data.</text>
</comment>
<dbReference type="AlphaFoldDB" id="A0A100HNF6"/>
<organism evidence="1 2">
    <name type="scientific">Deinococcus grandis</name>
    <dbReference type="NCBI Taxonomy" id="57498"/>
    <lineage>
        <taxon>Bacteria</taxon>
        <taxon>Thermotogati</taxon>
        <taxon>Deinococcota</taxon>
        <taxon>Deinococci</taxon>
        <taxon>Deinococcales</taxon>
        <taxon>Deinococcaceae</taxon>
        <taxon>Deinococcus</taxon>
    </lineage>
</organism>
<keyword evidence="2" id="KW-1185">Reference proteome</keyword>
<name>A0A100HNF6_9DEIO</name>
<reference evidence="2" key="1">
    <citation type="submission" date="2015-11" db="EMBL/GenBank/DDBJ databases">
        <title>Draft Genome Sequence of the Radioresistant Bacterium Deinococcus grandis, Isolated from Freshwater Fish in Japan.</title>
        <authorList>
            <person name="Satoh K."/>
            <person name="Onodera T."/>
            <person name="Omoso K."/>
            <person name="Takeda-Yano K."/>
            <person name="Katayama T."/>
            <person name="Oono Y."/>
            <person name="Narumi I."/>
        </authorList>
    </citation>
    <scope>NUCLEOTIDE SEQUENCE [LARGE SCALE GENOMIC DNA]</scope>
    <source>
        <strain evidence="2">ATCC 43672</strain>
    </source>
</reference>
<dbReference type="RefSeq" id="WP_058980142.1">
    <property type="nucleotide sequence ID" value="NZ_BCMS01000006.1"/>
</dbReference>
<dbReference type="EMBL" id="BCMS01000006">
    <property type="protein sequence ID" value="GAQ23953.1"/>
    <property type="molecule type" value="Genomic_DNA"/>
</dbReference>
<dbReference type="Proteomes" id="UP000056209">
    <property type="component" value="Unassembled WGS sequence"/>
</dbReference>
<gene>
    <name evidence="1" type="ORF">DEIGR_400086</name>
</gene>